<keyword evidence="3" id="KW-1185">Reference proteome</keyword>
<feature type="signal peptide" evidence="1">
    <location>
        <begin position="1"/>
        <end position="19"/>
    </location>
</feature>
<proteinExistence type="predicted"/>
<dbReference type="AlphaFoldDB" id="A0A518ICA0"/>
<evidence type="ECO:0000313" key="2">
    <source>
        <dbReference type="EMBL" id="QDV50731.1"/>
    </source>
</evidence>
<name>A0A518ICA0_9PLAN</name>
<evidence type="ECO:0000256" key="1">
    <source>
        <dbReference type="SAM" id="SignalP"/>
    </source>
</evidence>
<protein>
    <submittedName>
        <fullName evidence="2">Uncharacterized protein</fullName>
    </submittedName>
</protein>
<dbReference type="KEGG" id="gfm:Enr17x_27740"/>
<dbReference type="EMBL" id="CP037452">
    <property type="protein sequence ID" value="QDV50731.1"/>
    <property type="molecule type" value="Genomic_DNA"/>
</dbReference>
<accession>A0A518ICA0</accession>
<feature type="chain" id="PRO_5022174608" evidence="1">
    <location>
        <begin position="20"/>
        <end position="112"/>
    </location>
</feature>
<dbReference type="OrthoDB" id="283874at2"/>
<reference evidence="2 3" key="1">
    <citation type="submission" date="2019-03" db="EMBL/GenBank/DDBJ databases">
        <title>Deep-cultivation of Planctomycetes and their phenomic and genomic characterization uncovers novel biology.</title>
        <authorList>
            <person name="Wiegand S."/>
            <person name="Jogler M."/>
            <person name="Boedeker C."/>
            <person name="Pinto D."/>
            <person name="Vollmers J."/>
            <person name="Rivas-Marin E."/>
            <person name="Kohn T."/>
            <person name="Peeters S.H."/>
            <person name="Heuer A."/>
            <person name="Rast P."/>
            <person name="Oberbeckmann S."/>
            <person name="Bunk B."/>
            <person name="Jeske O."/>
            <person name="Meyerdierks A."/>
            <person name="Storesund J.E."/>
            <person name="Kallscheuer N."/>
            <person name="Luecker S."/>
            <person name="Lage O.M."/>
            <person name="Pohl T."/>
            <person name="Merkel B.J."/>
            <person name="Hornburger P."/>
            <person name="Mueller R.-W."/>
            <person name="Bruemmer F."/>
            <person name="Labrenz M."/>
            <person name="Spormann A.M."/>
            <person name="Op den Camp H."/>
            <person name="Overmann J."/>
            <person name="Amann R."/>
            <person name="Jetten M.S.M."/>
            <person name="Mascher T."/>
            <person name="Medema M.H."/>
            <person name="Devos D.P."/>
            <person name="Kaster A.-K."/>
            <person name="Ovreas L."/>
            <person name="Rohde M."/>
            <person name="Galperin M.Y."/>
            <person name="Jogler C."/>
        </authorList>
    </citation>
    <scope>NUCLEOTIDE SEQUENCE [LARGE SCALE GENOMIC DNA]</scope>
    <source>
        <strain evidence="2 3">Enr17</strain>
    </source>
</reference>
<keyword evidence="1" id="KW-0732">Signal</keyword>
<sequence length="112" mass="12702" precursor="true">MKRWSVPLTLMIVMICLMAGSLHSAPEQDTPEVNVQELLKRVKQLEKRLAQLEKVRPGVAFPQTPQVLLQLPGKKITVVPGQPAKPQIPNDWKRNQINGIEYYLVPLDAKKK</sequence>
<evidence type="ECO:0000313" key="3">
    <source>
        <dbReference type="Proteomes" id="UP000318313"/>
    </source>
</evidence>
<dbReference type="RefSeq" id="WP_145309438.1">
    <property type="nucleotide sequence ID" value="NZ_CP037452.1"/>
</dbReference>
<gene>
    <name evidence="2" type="ORF">Enr17x_27740</name>
</gene>
<organism evidence="2 3">
    <name type="scientific">Gimesia fumaroli</name>
    <dbReference type="NCBI Taxonomy" id="2527976"/>
    <lineage>
        <taxon>Bacteria</taxon>
        <taxon>Pseudomonadati</taxon>
        <taxon>Planctomycetota</taxon>
        <taxon>Planctomycetia</taxon>
        <taxon>Planctomycetales</taxon>
        <taxon>Planctomycetaceae</taxon>
        <taxon>Gimesia</taxon>
    </lineage>
</organism>
<dbReference type="Proteomes" id="UP000318313">
    <property type="component" value="Chromosome"/>
</dbReference>